<reference evidence="2 3" key="1">
    <citation type="journal article" date="2021" name="bioRxiv">
        <title>Chromosome-scale and haplotype-resolved genome assembly of a tetraploid potato cultivar.</title>
        <authorList>
            <person name="Sun H."/>
            <person name="Jiao W.-B."/>
            <person name="Krause K."/>
            <person name="Campoy J.A."/>
            <person name="Goel M."/>
            <person name="Folz-Donahue K."/>
            <person name="Kukat C."/>
            <person name="Huettel B."/>
            <person name="Schneeberger K."/>
        </authorList>
    </citation>
    <scope>NUCLEOTIDE SEQUENCE [LARGE SCALE GENOMIC DNA]</scope>
    <source>
        <strain evidence="2">SolTubOtavaFocal</strain>
        <tissue evidence="2">Leaves</tissue>
    </source>
</reference>
<dbReference type="PANTHER" id="PTHR33116:SF78">
    <property type="entry name" value="OS12G0587133 PROTEIN"/>
    <property type="match status" value="1"/>
</dbReference>
<comment type="caution">
    <text evidence="2">The sequence shown here is derived from an EMBL/GenBank/DDBJ whole genome shotgun (WGS) entry which is preliminary data.</text>
</comment>
<dbReference type="InterPro" id="IPR044730">
    <property type="entry name" value="RNase_H-like_dom_plant"/>
</dbReference>
<keyword evidence="3" id="KW-1185">Reference proteome</keyword>
<feature type="domain" description="RNase H type-1" evidence="1">
    <location>
        <begin position="299"/>
        <end position="367"/>
    </location>
</feature>
<organism evidence="2 3">
    <name type="scientific">Solanum tuberosum</name>
    <name type="common">Potato</name>
    <dbReference type="NCBI Taxonomy" id="4113"/>
    <lineage>
        <taxon>Eukaryota</taxon>
        <taxon>Viridiplantae</taxon>
        <taxon>Streptophyta</taxon>
        <taxon>Embryophyta</taxon>
        <taxon>Tracheophyta</taxon>
        <taxon>Spermatophyta</taxon>
        <taxon>Magnoliopsida</taxon>
        <taxon>eudicotyledons</taxon>
        <taxon>Gunneridae</taxon>
        <taxon>Pentapetalae</taxon>
        <taxon>asterids</taxon>
        <taxon>lamiids</taxon>
        <taxon>Solanales</taxon>
        <taxon>Solanaceae</taxon>
        <taxon>Solanoideae</taxon>
        <taxon>Solaneae</taxon>
        <taxon>Solanum</taxon>
    </lineage>
</organism>
<name>A0ABQ7UUF3_SOLTU</name>
<dbReference type="PANTHER" id="PTHR33116">
    <property type="entry name" value="REVERSE TRANSCRIPTASE ZINC-BINDING DOMAIN-CONTAINING PROTEIN-RELATED-RELATED"/>
    <property type="match status" value="1"/>
</dbReference>
<sequence length="448" mass="51479">MAGRTILVQSTLNSIPNYHMQYFKIPQKILHSINKIQRDFIWGSSQRKKKIHYLNWKTITTPKQLGGLGLRDVISKNKAILSGLAWRMFTNPTSLWEKYLYHHNNFRKNRTHTSFTWKNAMIGWKYCAKGFRWLIATCKSINIWDFNWIPPSTNLRSLIQGPIPLLDRHKTVADLRAKNQWNLDTCSFNFWNQLSIPTPLTNNIHSNIDWLLDLKNLNHTFVNQSLRREMFFPFAIWHIWLNRNNNIFHNSNRSISIPMVISRTLKYVFTDTSLSSRHSDKIMVYVCWNPPPHGHYKLNIDGSFSSQTLVGGLGGVIRDEYGNWKMGLHQKHHSFNATSMEILALLRGIELAYHHNLIPLAIETDSTENPPINHNFREGNKVVHHLANEARTTSTNSNFVIFCTRPTGVTSSLAADVAGHISTKQVSLAACINLAKLGNYNVPTVSAT</sequence>
<protein>
    <recommendedName>
        <fullName evidence="1">RNase H type-1 domain-containing protein</fullName>
    </recommendedName>
</protein>
<dbReference type="Gene3D" id="3.30.420.10">
    <property type="entry name" value="Ribonuclease H-like superfamily/Ribonuclease H"/>
    <property type="match status" value="1"/>
</dbReference>
<dbReference type="SUPFAM" id="SSF53098">
    <property type="entry name" value="Ribonuclease H-like"/>
    <property type="match status" value="1"/>
</dbReference>
<dbReference type="Proteomes" id="UP000826656">
    <property type="component" value="Unassembled WGS sequence"/>
</dbReference>
<gene>
    <name evidence="2" type="ORF">KY290_025033</name>
</gene>
<dbReference type="CDD" id="cd06222">
    <property type="entry name" value="RNase_H_like"/>
    <property type="match status" value="1"/>
</dbReference>
<evidence type="ECO:0000313" key="2">
    <source>
        <dbReference type="EMBL" id="KAH0754763.1"/>
    </source>
</evidence>
<evidence type="ECO:0000313" key="3">
    <source>
        <dbReference type="Proteomes" id="UP000826656"/>
    </source>
</evidence>
<dbReference type="InterPro" id="IPR036397">
    <property type="entry name" value="RNaseH_sf"/>
</dbReference>
<evidence type="ECO:0000259" key="1">
    <source>
        <dbReference type="Pfam" id="PF13456"/>
    </source>
</evidence>
<dbReference type="InterPro" id="IPR012337">
    <property type="entry name" value="RNaseH-like_sf"/>
</dbReference>
<accession>A0ABQ7UUF3</accession>
<dbReference type="InterPro" id="IPR002156">
    <property type="entry name" value="RNaseH_domain"/>
</dbReference>
<dbReference type="EMBL" id="JAIVGD010000018">
    <property type="protein sequence ID" value="KAH0754763.1"/>
    <property type="molecule type" value="Genomic_DNA"/>
</dbReference>
<proteinExistence type="predicted"/>
<dbReference type="Pfam" id="PF13456">
    <property type="entry name" value="RVT_3"/>
    <property type="match status" value="1"/>
</dbReference>